<dbReference type="Proteomes" id="UP000234891">
    <property type="component" value="Unassembled WGS sequence"/>
</dbReference>
<organism evidence="2 3">
    <name type="scientific">Mediterraneibacter gnavus</name>
    <name type="common">Ruminococcus gnavus</name>
    <dbReference type="NCBI Taxonomy" id="33038"/>
    <lineage>
        <taxon>Bacteria</taxon>
        <taxon>Bacillati</taxon>
        <taxon>Bacillota</taxon>
        <taxon>Clostridia</taxon>
        <taxon>Lachnospirales</taxon>
        <taxon>Lachnospiraceae</taxon>
        <taxon>Mediterraneibacter</taxon>
    </lineage>
</organism>
<dbReference type="AlphaFoldDB" id="A0A2N5PAV7"/>
<proteinExistence type="predicted"/>
<protein>
    <submittedName>
        <fullName evidence="2">Fe-S oxidoreductase</fullName>
    </submittedName>
</protein>
<evidence type="ECO:0000313" key="3">
    <source>
        <dbReference type="Proteomes" id="UP000234891"/>
    </source>
</evidence>
<comment type="caution">
    <text evidence="2">The sequence shown here is derived from an EMBL/GenBank/DDBJ whole genome shotgun (WGS) entry which is preliminary data.</text>
</comment>
<dbReference type="Pfam" id="PF03692">
    <property type="entry name" value="CxxCxxCC"/>
    <property type="match status" value="1"/>
</dbReference>
<evidence type="ECO:0000313" key="1">
    <source>
        <dbReference type="EMBL" id="PLT71235.1"/>
    </source>
</evidence>
<accession>A0A2N5PAV7</accession>
<evidence type="ECO:0000313" key="4">
    <source>
        <dbReference type="Proteomes" id="UP000235093"/>
    </source>
</evidence>
<gene>
    <name evidence="1" type="ORF">CDL23_15220</name>
    <name evidence="2" type="ORF">CDL26_09555</name>
</gene>
<dbReference type="EMBL" id="NIHT01000038">
    <property type="protein sequence ID" value="PLT71235.1"/>
    <property type="molecule type" value="Genomic_DNA"/>
</dbReference>
<dbReference type="EMBL" id="NIHS01000014">
    <property type="protein sequence ID" value="PLT72280.1"/>
    <property type="molecule type" value="Genomic_DNA"/>
</dbReference>
<dbReference type="InterPro" id="IPR005358">
    <property type="entry name" value="Puta_zinc/iron-chelating_dom"/>
</dbReference>
<dbReference type="RefSeq" id="WP_101870795.1">
    <property type="nucleotide sequence ID" value="NZ_CP176629.1"/>
</dbReference>
<dbReference type="Proteomes" id="UP000235093">
    <property type="component" value="Unassembled WGS sequence"/>
</dbReference>
<evidence type="ECO:0000313" key="2">
    <source>
        <dbReference type="EMBL" id="PLT72280.1"/>
    </source>
</evidence>
<name>A0A2N5PAV7_MEDGN</name>
<sequence>MIAPRKVKFEAKKKENENIEFRTFLKCNADEKELDEQFKKLHEELFAKYDCSRCRNCCKMYCGSIPEEELEKDAEYLGLTKEELINSYLIKKESENTYVTKHHPCDFLEEDGNCKLGEYKPENCRKYPYTDQPERLHSLYSVLETVEVCPIAFEIYERLKIEYGFRYGR</sequence>
<reference evidence="3 4" key="1">
    <citation type="journal article" date="2017" name="Genome Med.">
        <title>A novel Ruminococcus gnavus clade enriched in inflammatory bowel disease patients.</title>
        <authorList>
            <person name="Hall A.B."/>
            <person name="Yassour M."/>
            <person name="Sauk J."/>
            <person name="Garner A."/>
            <person name="Jiang X."/>
            <person name="Arthur T."/>
            <person name="Lagoudas G.K."/>
            <person name="Vatanen T."/>
            <person name="Fornelos N."/>
            <person name="Wilson R."/>
            <person name="Bertha M."/>
            <person name="Cohen M."/>
            <person name="Garber J."/>
            <person name="Khalili H."/>
            <person name="Gevers D."/>
            <person name="Ananthakrishnan A.N."/>
            <person name="Kugathasan S."/>
            <person name="Lander E.S."/>
            <person name="Blainey P."/>
            <person name="Vlamakis H."/>
            <person name="Xavier R.J."/>
            <person name="Huttenhower C."/>
        </authorList>
    </citation>
    <scope>NUCLEOTIDE SEQUENCE [LARGE SCALE GENOMIC DNA]</scope>
    <source>
        <strain evidence="2 3">RJX1124</strain>
        <strain evidence="1 4">RJX1125</strain>
    </source>
</reference>